<feature type="compositionally biased region" description="Polar residues" evidence="1">
    <location>
        <begin position="1527"/>
        <end position="1537"/>
    </location>
</feature>
<feature type="compositionally biased region" description="Polar residues" evidence="1">
    <location>
        <begin position="633"/>
        <end position="674"/>
    </location>
</feature>
<feature type="compositionally biased region" description="Polar residues" evidence="1">
    <location>
        <begin position="1413"/>
        <end position="1426"/>
    </location>
</feature>
<feature type="compositionally biased region" description="Polar residues" evidence="1">
    <location>
        <begin position="450"/>
        <end position="464"/>
    </location>
</feature>
<feature type="region of interest" description="Disordered" evidence="1">
    <location>
        <begin position="607"/>
        <end position="674"/>
    </location>
</feature>
<dbReference type="GeneID" id="106065263"/>
<feature type="compositionally biased region" description="Polar residues" evidence="1">
    <location>
        <begin position="177"/>
        <end position="187"/>
    </location>
</feature>
<feature type="region of interest" description="Disordered" evidence="1">
    <location>
        <begin position="115"/>
        <end position="144"/>
    </location>
</feature>
<feature type="compositionally biased region" description="Low complexity" evidence="1">
    <location>
        <begin position="465"/>
        <end position="486"/>
    </location>
</feature>
<feature type="compositionally biased region" description="Polar residues" evidence="1">
    <location>
        <begin position="1452"/>
        <end position="1504"/>
    </location>
</feature>
<dbReference type="OMA" id="AANFSTW"/>
<accession>A0A9W2YMI5</accession>
<feature type="region of interest" description="Disordered" evidence="1">
    <location>
        <begin position="689"/>
        <end position="730"/>
    </location>
</feature>
<feature type="region of interest" description="Disordered" evidence="1">
    <location>
        <begin position="450"/>
        <end position="486"/>
    </location>
</feature>
<keyword evidence="2" id="KW-1185">Reference proteome</keyword>
<gene>
    <name evidence="3" type="primary">LOC106065263</name>
</gene>
<feature type="compositionally biased region" description="Basic residues" evidence="1">
    <location>
        <begin position="1543"/>
        <end position="1556"/>
    </location>
</feature>
<sequence length="1556" mass="158773">MWKSWNPFKRKQKEDNDTNNVNGQSGKENVNGLNIIEDNLDTGKVRVLDNDKNPNFQNEHQHARSRYDDLDGRSHESQNYNGIGLNQNSSVTNKLQVQENDLNLLRSPLRLSSKNRSAAGLSKQHNESNDTLNNGTFSKSSEECNKSFSGVHGPLLSCSPIVPQVRRTIEENMGLRSPQSSKSQTGKQVARSLSLKYSSPNPTKSTAGQLPWVRLKRRGSIGLNDLVSGNIPLSPNTVKLAIPELRHLPSAPSFKSTPLIVTTEASRPCVVDTQTVVSALREKRKRFGQTQHEETLSEDSWQSSAKRRRQDSSQSNASSVSMPPMPETLPNLIGTPSSSLLHIENLSDQRPSTVPAIDAFISHHQRIIGLGGPGASVQPQQFYPSQQPQPASRNVNNSKTVYMSIQSSLSSSQRLMSNLSALQQHGIDHKRLRGLSQSSDSPRKALFTSDQSICANSSSDSRPASTNQGTITTTASSTSTTQTVTNSDSITVSAADTQFSTASREIAQGVVLRRRDLTITPTAQSVPPLKTSHGNLLVSASDFEMDRKREYKRRVLDLLGAEENEEEKDVTSLNSVLPTLPNFSQASAATSVSISASLDSLNKLGQSTTLVQPSQPSSSTANSLSELLKSNEDTSTSQPSVAISNPGSGLSLTGNPVQNPSSAQPLTNNPLQSSSALPVTVGGFNFTTGTPANSSSNPGGFSFGLQTNTADKPKDKPAPASSAGFTFGVSTSVPSSTTGSSIATTTGFNFAAPPATAAPLTGINFGTSISPAGTSALSVISAQESKGITTAPAQVPFNFQTQPVSSTSQGFSTSTSSGSAAGLNQTNTSALKMPGFDINPTSSQTPVSSQQSTVSKVSGIGGFTFGAIGNTSQPSATVFGSLGTVAASAANSEIKTSAVPVASSQSAFNPSSITFGTLPNLTTTTAPVNFGQSVSTSGLGSLSSGQAIGSSPFTFGASAGNSASTFGQTTTTTASTASPFTLGQTAPASSSTTPTFNFGTTNIAAGSGTSSIGFGQTATSSSTPFSFGQPPATTSSSSSASLGFGQATTASGLSISFGQTPPTNVSTTSFNFGQTASTNVSTAPFSFGQGAPVTSTNAAPFGQSTTTTAAPSFNFGQVGSSTTVASLNFSQQATSTQATGASPFGFGSMAPTSTTSTINFGQASNPSISSTAPFGFGQGAAVTTANSSFTFGQAAKTSATTPFSLGASSTQPSASVFGSTPVASTAGSSVFGSTNTLAPASSSVFGSVNQGFSNTTNFGNSIGFGNAPSSFGGSGTQSLNPVVSSTPFGFSAASTAAPVFGSNITPANTFGTSSTGSSIFGTSAANKPFSFSATPASTSSTPLFGSATTTVSFGATAPGISIFGAKPAASGAVFGATTTTTASSTFGSITSSGFGGTAAQPPSFGGSGSTFGNAQQSSIFGQSGLNQPPAFGAPSSGFGTTNPPAVFGAPATQPSFNFTGQSQPANSFGNQTSSISTGGFNFSQPPAQPANSSGFNFSAQTSARPSFPTPTPGSFNFSAMPSPGAFNFNTAPATPQMPSRPRVAARRPTRRGGARR</sequence>
<feature type="compositionally biased region" description="Low complexity" evidence="1">
    <location>
        <begin position="378"/>
        <end position="390"/>
    </location>
</feature>
<dbReference type="RefSeq" id="XP_055863869.1">
    <property type="nucleotide sequence ID" value="XM_056007894.1"/>
</dbReference>
<feature type="region of interest" description="Disordered" evidence="1">
    <location>
        <begin position="371"/>
        <end position="395"/>
    </location>
</feature>
<reference evidence="3" key="1">
    <citation type="submission" date="2025-08" db="UniProtKB">
        <authorList>
            <consortium name="RefSeq"/>
        </authorList>
    </citation>
    <scope>IDENTIFICATION</scope>
</reference>
<evidence type="ECO:0000256" key="1">
    <source>
        <dbReference type="SAM" id="MobiDB-lite"/>
    </source>
</evidence>
<feature type="compositionally biased region" description="Polar residues" evidence="1">
    <location>
        <begin position="195"/>
        <end position="208"/>
    </location>
</feature>
<feature type="region of interest" description="Disordered" evidence="1">
    <location>
        <begin position="1"/>
        <end position="33"/>
    </location>
</feature>
<feature type="region of interest" description="Disordered" evidence="1">
    <location>
        <begin position="1405"/>
        <end position="1556"/>
    </location>
</feature>
<feature type="compositionally biased region" description="Polar residues" evidence="1">
    <location>
        <begin position="1015"/>
        <end position="1026"/>
    </location>
</feature>
<organism evidence="2 3">
    <name type="scientific">Biomphalaria glabrata</name>
    <name type="common">Bloodfluke planorb</name>
    <name type="synonym">Freshwater snail</name>
    <dbReference type="NCBI Taxonomy" id="6526"/>
    <lineage>
        <taxon>Eukaryota</taxon>
        <taxon>Metazoa</taxon>
        <taxon>Spiralia</taxon>
        <taxon>Lophotrochozoa</taxon>
        <taxon>Mollusca</taxon>
        <taxon>Gastropoda</taxon>
        <taxon>Heterobranchia</taxon>
        <taxon>Euthyneura</taxon>
        <taxon>Panpulmonata</taxon>
        <taxon>Hygrophila</taxon>
        <taxon>Lymnaeoidea</taxon>
        <taxon>Planorbidae</taxon>
        <taxon>Biomphalaria</taxon>
    </lineage>
</organism>
<feature type="region of interest" description="Disordered" evidence="1">
    <location>
        <begin position="966"/>
        <end position="995"/>
    </location>
</feature>
<feature type="region of interest" description="Disordered" evidence="1">
    <location>
        <begin position="51"/>
        <end position="74"/>
    </location>
</feature>
<protein>
    <submittedName>
        <fullName evidence="3">Nuclear pore complex protein DDB_G0274915-like</fullName>
    </submittedName>
</protein>
<dbReference type="Proteomes" id="UP001165740">
    <property type="component" value="Chromosome 13"/>
</dbReference>
<feature type="compositionally biased region" description="Low complexity" evidence="1">
    <location>
        <begin position="689"/>
        <end position="704"/>
    </location>
</feature>
<feature type="compositionally biased region" description="Low complexity" evidence="1">
    <location>
        <begin position="312"/>
        <end position="321"/>
    </location>
</feature>
<feature type="region of interest" description="Disordered" evidence="1">
    <location>
        <begin position="173"/>
        <end position="209"/>
    </location>
</feature>
<feature type="compositionally biased region" description="Polar residues" evidence="1">
    <location>
        <begin position="18"/>
        <end position="32"/>
    </location>
</feature>
<evidence type="ECO:0000313" key="2">
    <source>
        <dbReference type="Proteomes" id="UP001165740"/>
    </source>
</evidence>
<feature type="region of interest" description="Disordered" evidence="1">
    <location>
        <begin position="1015"/>
        <end position="1041"/>
    </location>
</feature>
<feature type="compositionally biased region" description="Polar residues" evidence="1">
    <location>
        <begin position="129"/>
        <end position="139"/>
    </location>
</feature>
<feature type="region of interest" description="Disordered" evidence="1">
    <location>
        <begin position="286"/>
        <end position="336"/>
    </location>
</feature>
<feature type="compositionally biased region" description="Low complexity" evidence="1">
    <location>
        <begin position="1030"/>
        <end position="1041"/>
    </location>
</feature>
<dbReference type="OrthoDB" id="6162375at2759"/>
<feature type="compositionally biased region" description="Polar residues" evidence="1">
    <location>
        <begin position="607"/>
        <end position="625"/>
    </location>
</feature>
<name>A0A9W2YMI5_BIOGL</name>
<evidence type="ECO:0000313" key="3">
    <source>
        <dbReference type="RefSeq" id="XP_055863869.1"/>
    </source>
</evidence>
<proteinExistence type="predicted"/>
<feature type="compositionally biased region" description="Basic and acidic residues" evidence="1">
    <location>
        <begin position="59"/>
        <end position="74"/>
    </location>
</feature>